<dbReference type="PANTHER" id="PTHR46098">
    <property type="entry name" value="TRNA (CYTOSINE(38)-C(5))-METHYLTRANSFERASE"/>
    <property type="match status" value="1"/>
</dbReference>
<organism evidence="5 6">
    <name type="scientific">Durusdinium trenchii</name>
    <dbReference type="NCBI Taxonomy" id="1381693"/>
    <lineage>
        <taxon>Eukaryota</taxon>
        <taxon>Sar</taxon>
        <taxon>Alveolata</taxon>
        <taxon>Dinophyceae</taxon>
        <taxon>Suessiales</taxon>
        <taxon>Symbiodiniaceae</taxon>
        <taxon>Durusdinium</taxon>
    </lineage>
</organism>
<dbReference type="GO" id="GO:0032259">
    <property type="term" value="P:methylation"/>
    <property type="evidence" value="ECO:0007669"/>
    <property type="project" value="UniProtKB-KW"/>
</dbReference>
<accession>A0ABP0MJS7</accession>
<protein>
    <submittedName>
        <fullName evidence="5">Modification methylase Eco47II (M.Eco47II) (Cytosine-specific methyltransferase Eco47II)</fullName>
    </submittedName>
</protein>
<dbReference type="SUPFAM" id="SSF53335">
    <property type="entry name" value="S-adenosyl-L-methionine-dependent methyltransferases"/>
    <property type="match status" value="1"/>
</dbReference>
<dbReference type="InterPro" id="IPR001525">
    <property type="entry name" value="C5_MeTfrase"/>
</dbReference>
<dbReference type="Gene3D" id="3.40.50.150">
    <property type="entry name" value="Vaccinia Virus protein VP39"/>
    <property type="match status" value="1"/>
</dbReference>
<reference evidence="5 6" key="1">
    <citation type="submission" date="2024-02" db="EMBL/GenBank/DDBJ databases">
        <authorList>
            <person name="Chen Y."/>
            <person name="Shah S."/>
            <person name="Dougan E. K."/>
            <person name="Thang M."/>
            <person name="Chan C."/>
        </authorList>
    </citation>
    <scope>NUCLEOTIDE SEQUENCE [LARGE SCALE GENOMIC DNA]</scope>
</reference>
<name>A0ABP0MJS7_9DINO</name>
<dbReference type="GO" id="GO:0008168">
    <property type="term" value="F:methyltransferase activity"/>
    <property type="evidence" value="ECO:0007669"/>
    <property type="project" value="UniProtKB-KW"/>
</dbReference>
<feature type="region of interest" description="Disordered" evidence="4">
    <location>
        <begin position="1231"/>
        <end position="1250"/>
    </location>
</feature>
<evidence type="ECO:0000256" key="4">
    <source>
        <dbReference type="SAM" id="MobiDB-lite"/>
    </source>
</evidence>
<evidence type="ECO:0000256" key="2">
    <source>
        <dbReference type="ARBA" id="ARBA00022679"/>
    </source>
</evidence>
<comment type="caution">
    <text evidence="5">The sequence shown here is derived from an EMBL/GenBank/DDBJ whole genome shotgun (WGS) entry which is preliminary data.</text>
</comment>
<proteinExistence type="predicted"/>
<evidence type="ECO:0000256" key="1">
    <source>
        <dbReference type="ARBA" id="ARBA00022603"/>
    </source>
</evidence>
<dbReference type="InterPro" id="IPR050750">
    <property type="entry name" value="C5-MTase"/>
</dbReference>
<dbReference type="EMBL" id="CAXAMM010022303">
    <property type="protein sequence ID" value="CAK9051745.1"/>
    <property type="molecule type" value="Genomic_DNA"/>
</dbReference>
<gene>
    <name evidence="5" type="ORF">SCF082_LOCUS28376</name>
</gene>
<evidence type="ECO:0000313" key="6">
    <source>
        <dbReference type="Proteomes" id="UP001642464"/>
    </source>
</evidence>
<evidence type="ECO:0000313" key="5">
    <source>
        <dbReference type="EMBL" id="CAK9051745.1"/>
    </source>
</evidence>
<feature type="compositionally biased region" description="Low complexity" evidence="4">
    <location>
        <begin position="1234"/>
        <end position="1245"/>
    </location>
</feature>
<dbReference type="Proteomes" id="UP001642464">
    <property type="component" value="Unassembled WGS sequence"/>
</dbReference>
<dbReference type="Pfam" id="PF00145">
    <property type="entry name" value="DNA_methylase"/>
    <property type="match status" value="1"/>
</dbReference>
<keyword evidence="6" id="KW-1185">Reference proteome</keyword>
<evidence type="ECO:0000256" key="3">
    <source>
        <dbReference type="ARBA" id="ARBA00022691"/>
    </source>
</evidence>
<keyword evidence="2" id="KW-0808">Transferase</keyword>
<dbReference type="InterPro" id="IPR029063">
    <property type="entry name" value="SAM-dependent_MTases_sf"/>
</dbReference>
<dbReference type="PANTHER" id="PTHR46098:SF1">
    <property type="entry name" value="TRNA (CYTOSINE(38)-C(5))-METHYLTRANSFERASE"/>
    <property type="match status" value="1"/>
</dbReference>
<keyword evidence="1 5" id="KW-0489">Methyltransferase</keyword>
<sequence>MGMPSEGEIFAGYDLEVLSEMPLVLSADSNSVFPLSPPGDRIGSAVVDLFAGSGAMGVALEALGYKVVASVDSCYLCCDHLAKNGRGYVLRGDVCCPTTISRVHEILCNAHIKDFILVGGFPCQPFSSQGRMMEEEDPRFNAFIGLMNAARQLQPRALLIECVPNAGRNALIQSHLASLCKDLNWGFRQTTFDLKEQWPMSRNRWFCILSDERFLPVAIPHWHILTEGNTVGKVLGSFLPSSFPGIEQLWVTNRELSIYQNPAFGVDNRKLELHQVCSTILHSYGSPLDKCPCGCRGMGFAEATLVAKGLRGFFVCSPDSQAPRYLHEQELRKLFALPMHLSFPEDQKAALCFYGLMAAPLQVIWVFSNFLHTASRTACDVVPLHPQLILEEYKAQILRSYGTSHMPEGEHKIPLDINYVPGPAINCEASPDTLMATIALAERFHQDWGTSVQLTVEKLSTEPDMPLQDIAGTAIQIQRIDKKRKTPPPEGQLVLQVKQAPGQRIAIKPKGSFLFEFLDDTAVRRPAIVTDEAGLPIPLDTRLWFPQTITAVDQGTTPCFPPNIGDVHQPYIQPLFRGQGKSGHTNEGLTEYEIDTNMQDYLSLNGFEKDLYWDPRWICDIAELWPAEAYLRIQAKWQLLDSLQDCRIGIIWENSHWIAFVAHKQRQHLQVILLDGCRTPVSAHIDLFFNRVKHSLGCHSLNIAVTASITQHNGQHCGAIALLHLWATLEPCLKPTEAQAVVLFQQIINKRQPQQQQTSTLSSTLPWTLSASGPDIAQQLAKLLLQKGVPAEATLARSTQLVEANATGIAIANIEDIAGFLQDQKNISTQALGILILDQPTDDILTKRLSKIRFPALYTETNEQILVFGGLLNLGDLTISRAAHGPSSTPSTIKTTIIKFFIYRDQYRTRWEDFITAPVKDLLHNFPPLSFCSGTGCGPDCKKTHADLDDSFETILLEVWGRHWTNVQGQKKNPHEAELYTVHFRVPEAAIQELVTNNPAGVFCDPRGEEIHLPHPNFAVIWLPKVDFAAAEHKSRTCEFSLSLVRNKWRYGIRVLKKNEPKAWEILRPETTYVDIQVNSVYEIGPIPHGTQKKQIEQILKDWKWAGKVLQPGKGSPHAMSWHIGAANDPPYTVMQAFSQDILINKIKDTEPGLAPPRLFTAARTQKHLRTNHEQHTGKDPWLNKANDPWANYAASHQTTPAAAGGADTKKHYQQLTEHIQKDITAVAKKELEQQQAQASASNSNMSDTDQGKLEQLEAAMHELGNQNKALKGWLHETQVRMGHQETQLGKLQADIQHTNEQMSAQFNAMKGEINSNFDKQFRQSLSYESPVLQTGPCPALRAQHGAVRLTQISGLKSKQLSAAERIAPLWFQVNWITTIAPGDAVVEQTSTPSTLRLASLLFGDLAGHFMNHFFPNKKPVFSRHQLRRDFPEAGDCMYVSVQDGQGIGQGVSVICRREHEAERERFRTIVVFSTERWAAWASPAFPLFTTGARKAFQWFLNRPGLQEMRSIDSNFYVLLAIRSFNRGPPMLPQAEPDTQSISIAAGEELGFPHWARFRNGGRQFRFAEYLRRFLEKLGHVVEIYETMEGRELVPYQCVLVRSQWEEVREPCLQLLNVQKAAYRRANGGKTSPSLIEDAPPRFASEHPVHDDLNETSQESLVASLATCKTFIELDEEKQDPCCPRKQLEREADCRMLCGV</sequence>
<keyword evidence="3" id="KW-0949">S-adenosyl-L-methionine</keyword>